<gene>
    <name evidence="1" type="ORF">CHC_T00000263001</name>
</gene>
<sequence>MPSGSCPLTSPRGYCYHSPRSVHPLVGATRLRPTWSRGIALDRPLWVGDPNSGRDYPSFFLGSFAVVVSCDGKLRPRVPCIRRHFLCRFYRLITSLRHTPPLFLHPPSQHVSE</sequence>
<dbReference type="GeneID" id="17327078"/>
<protein>
    <submittedName>
        <fullName evidence="1">Uncharacterized protein</fullName>
    </submittedName>
</protein>
<dbReference type="KEGG" id="ccp:CHC_T00000263001"/>
<evidence type="ECO:0000313" key="2">
    <source>
        <dbReference type="Proteomes" id="UP000012073"/>
    </source>
</evidence>
<reference evidence="2" key="1">
    <citation type="journal article" date="2013" name="Proc. Natl. Acad. Sci. U.S.A.">
        <title>Genome structure and metabolic features in the red seaweed Chondrus crispus shed light on evolution of the Archaeplastida.</title>
        <authorList>
            <person name="Collen J."/>
            <person name="Porcel B."/>
            <person name="Carre W."/>
            <person name="Ball S.G."/>
            <person name="Chaparro C."/>
            <person name="Tonon T."/>
            <person name="Barbeyron T."/>
            <person name="Michel G."/>
            <person name="Noel B."/>
            <person name="Valentin K."/>
            <person name="Elias M."/>
            <person name="Artiguenave F."/>
            <person name="Arun A."/>
            <person name="Aury J.M."/>
            <person name="Barbosa-Neto J.F."/>
            <person name="Bothwell J.H."/>
            <person name="Bouget F.Y."/>
            <person name="Brillet L."/>
            <person name="Cabello-Hurtado F."/>
            <person name="Capella-Gutierrez S."/>
            <person name="Charrier B."/>
            <person name="Cladiere L."/>
            <person name="Cock J.M."/>
            <person name="Coelho S.M."/>
            <person name="Colleoni C."/>
            <person name="Czjzek M."/>
            <person name="Da Silva C."/>
            <person name="Delage L."/>
            <person name="Denoeud F."/>
            <person name="Deschamps P."/>
            <person name="Dittami S.M."/>
            <person name="Gabaldon T."/>
            <person name="Gachon C.M."/>
            <person name="Groisillier A."/>
            <person name="Herve C."/>
            <person name="Jabbari K."/>
            <person name="Katinka M."/>
            <person name="Kloareg B."/>
            <person name="Kowalczyk N."/>
            <person name="Labadie K."/>
            <person name="Leblanc C."/>
            <person name="Lopez P.J."/>
            <person name="McLachlan D.H."/>
            <person name="Meslet-Cladiere L."/>
            <person name="Moustafa A."/>
            <person name="Nehr Z."/>
            <person name="Nyvall Collen P."/>
            <person name="Panaud O."/>
            <person name="Partensky F."/>
            <person name="Poulain J."/>
            <person name="Rensing S.A."/>
            <person name="Rousvoal S."/>
            <person name="Samson G."/>
            <person name="Symeonidi A."/>
            <person name="Weissenbach J."/>
            <person name="Zambounis A."/>
            <person name="Wincker P."/>
            <person name="Boyen C."/>
        </authorList>
    </citation>
    <scope>NUCLEOTIDE SEQUENCE [LARGE SCALE GENOMIC DNA]</scope>
    <source>
        <strain evidence="2">cv. Stackhouse</strain>
    </source>
</reference>
<evidence type="ECO:0000313" key="1">
    <source>
        <dbReference type="EMBL" id="CDF39438.1"/>
    </source>
</evidence>
<organism evidence="1 2">
    <name type="scientific">Chondrus crispus</name>
    <name type="common">Carrageen Irish moss</name>
    <name type="synonym">Polymorpha crispa</name>
    <dbReference type="NCBI Taxonomy" id="2769"/>
    <lineage>
        <taxon>Eukaryota</taxon>
        <taxon>Rhodophyta</taxon>
        <taxon>Florideophyceae</taxon>
        <taxon>Rhodymeniophycidae</taxon>
        <taxon>Gigartinales</taxon>
        <taxon>Gigartinaceae</taxon>
        <taxon>Chondrus</taxon>
    </lineage>
</organism>
<name>R7QNT4_CHOCR</name>
<accession>R7QNT4</accession>
<dbReference type="AlphaFoldDB" id="R7QNT4"/>
<dbReference type="EMBL" id="HG002032">
    <property type="protein sequence ID" value="CDF39438.1"/>
    <property type="molecule type" value="Genomic_DNA"/>
</dbReference>
<dbReference type="Proteomes" id="UP000012073">
    <property type="component" value="Unassembled WGS sequence"/>
</dbReference>
<dbReference type="RefSeq" id="XP_005719349.1">
    <property type="nucleotide sequence ID" value="XM_005719292.1"/>
</dbReference>
<proteinExistence type="predicted"/>
<keyword evidence="2" id="KW-1185">Reference proteome</keyword>
<dbReference type="Gramene" id="CDF39438">
    <property type="protein sequence ID" value="CDF39438"/>
    <property type="gene ID" value="CHC_T00000263001"/>
</dbReference>